<organism evidence="2 3">
    <name type="scientific">Sphingomonas pokkalii</name>
    <dbReference type="NCBI Taxonomy" id="2175090"/>
    <lineage>
        <taxon>Bacteria</taxon>
        <taxon>Pseudomonadati</taxon>
        <taxon>Pseudomonadota</taxon>
        <taxon>Alphaproteobacteria</taxon>
        <taxon>Sphingomonadales</taxon>
        <taxon>Sphingomonadaceae</taxon>
        <taxon>Sphingomonas</taxon>
    </lineage>
</organism>
<reference evidence="2 3" key="1">
    <citation type="submission" date="2018-05" db="EMBL/GenBank/DDBJ databases">
        <title>Description of Sphingomonas pokkalii sp nov, isolated from the rhizosphere of saline tolerant pokkali rice and its draft genome analysis.</title>
        <authorList>
            <person name="Menon R."/>
            <person name="Kumari S."/>
            <person name="Rameshkumar N."/>
        </authorList>
    </citation>
    <scope>NUCLEOTIDE SEQUENCE [LARGE SCALE GENOMIC DNA]</scope>
    <source>
        <strain evidence="2 3">L3B27</strain>
    </source>
</reference>
<sequence>MVGAGRRGSPVRAPASQGDQSGWRRGAVFGCAHEAFRWQQDRSRFGRGPGAWVRAIDQDVSYQTFAETQDHLAAAIKKHAALPDESYYQGDEEGAPIDFFKPTVAEARLHPIFKELIKQERFSPARDLLTAMMPFFEDADGNFVEQFQTTGFDPRLWELYLFATFTELGYAHEEGVAVPDLLLAGPRGRIAIEATTANPPQVGAVPQPQSDEEIRAYLENYVPIKLARALTRKLYHKQRYWNAPGVDGAPFVIALQDFHAPAAMTRITPLAIEYVFGVRHSMVEGKRHIERLTEHVYGNAREPSNFFELPESENVSAVFLNPQGTITKFNRLGYIAGFGNRDIKMIRSGIARGEGNRNDRRPTIFHQDVRDPAYAESWVEGAVVLHNPHARVPLDPDLIPGADHEFLHPDGSIMSLVPDFQPYISRTNITLGDGTSELSDEAGAT</sequence>
<evidence type="ECO:0000313" key="2">
    <source>
        <dbReference type="EMBL" id="PVX27911.1"/>
    </source>
</evidence>
<proteinExistence type="predicted"/>
<dbReference type="AlphaFoldDB" id="A0A2U0S9G2"/>
<accession>A0A2U0S9G2</accession>
<evidence type="ECO:0000313" key="3">
    <source>
        <dbReference type="Proteomes" id="UP000245890"/>
    </source>
</evidence>
<dbReference type="EMBL" id="QENQ01000011">
    <property type="protein sequence ID" value="PVX27911.1"/>
    <property type="molecule type" value="Genomic_DNA"/>
</dbReference>
<feature type="region of interest" description="Disordered" evidence="1">
    <location>
        <begin position="1"/>
        <end position="23"/>
    </location>
</feature>
<evidence type="ECO:0000256" key="1">
    <source>
        <dbReference type="SAM" id="MobiDB-lite"/>
    </source>
</evidence>
<gene>
    <name evidence="2" type="ORF">DD559_19430</name>
</gene>
<dbReference type="Proteomes" id="UP000245890">
    <property type="component" value="Unassembled WGS sequence"/>
</dbReference>
<protein>
    <recommendedName>
        <fullName evidence="4">Glycosaminoglycan attachment site</fullName>
    </recommendedName>
</protein>
<dbReference type="RefSeq" id="WP_116471053.1">
    <property type="nucleotide sequence ID" value="NZ_QENQ01000011.1"/>
</dbReference>
<comment type="caution">
    <text evidence="2">The sequence shown here is derived from an EMBL/GenBank/DDBJ whole genome shotgun (WGS) entry which is preliminary data.</text>
</comment>
<name>A0A2U0S9G2_9SPHN</name>
<keyword evidence="3" id="KW-1185">Reference proteome</keyword>
<evidence type="ECO:0008006" key="4">
    <source>
        <dbReference type="Google" id="ProtNLM"/>
    </source>
</evidence>